<dbReference type="InterPro" id="IPR036855">
    <property type="entry name" value="Znf_CCCH_sf"/>
</dbReference>
<dbReference type="InterPro" id="IPR014001">
    <property type="entry name" value="Helicase_ATP-bd"/>
</dbReference>
<dbReference type="SUPFAM" id="SSF90229">
    <property type="entry name" value="CCCH zinc finger"/>
    <property type="match status" value="1"/>
</dbReference>
<keyword evidence="6 8" id="KW-0862">Zinc</keyword>
<dbReference type="AlphaFoldDB" id="A0A9N8EBW2"/>
<keyword evidence="4" id="KW-0378">Hydrolase</keyword>
<gene>
    <name evidence="12" type="ORF">SEMRO_944_G222900.1</name>
</gene>
<keyword evidence="13" id="KW-1185">Reference proteome</keyword>
<dbReference type="Pfam" id="PF10354">
    <property type="entry name" value="BMT5-like"/>
    <property type="match status" value="1"/>
</dbReference>
<dbReference type="SMART" id="SM00356">
    <property type="entry name" value="ZnF_C3H1"/>
    <property type="match status" value="2"/>
</dbReference>
<dbReference type="Gene3D" id="4.10.1000.10">
    <property type="entry name" value="Zinc finger, CCCH-type"/>
    <property type="match status" value="1"/>
</dbReference>
<dbReference type="InterPro" id="IPR001650">
    <property type="entry name" value="Helicase_C-like"/>
</dbReference>
<keyword evidence="5 12" id="KW-0347">Helicase</keyword>
<evidence type="ECO:0000256" key="5">
    <source>
        <dbReference type="ARBA" id="ARBA00022806"/>
    </source>
</evidence>
<feature type="domain" description="C3H1-type" evidence="9">
    <location>
        <begin position="785"/>
        <end position="812"/>
    </location>
</feature>
<evidence type="ECO:0000256" key="6">
    <source>
        <dbReference type="ARBA" id="ARBA00022833"/>
    </source>
</evidence>
<evidence type="ECO:0000256" key="1">
    <source>
        <dbReference type="ARBA" id="ARBA00022723"/>
    </source>
</evidence>
<evidence type="ECO:0000259" key="9">
    <source>
        <dbReference type="PROSITE" id="PS50103"/>
    </source>
</evidence>
<dbReference type="InterPro" id="IPR019446">
    <property type="entry name" value="BMT5-like"/>
</dbReference>
<dbReference type="PANTHER" id="PTHR18934">
    <property type="entry name" value="ATP-DEPENDENT RNA HELICASE"/>
    <property type="match status" value="1"/>
</dbReference>
<dbReference type="GO" id="GO:0005524">
    <property type="term" value="F:ATP binding"/>
    <property type="evidence" value="ECO:0007669"/>
    <property type="project" value="UniProtKB-KW"/>
</dbReference>
<evidence type="ECO:0000256" key="7">
    <source>
        <dbReference type="ARBA" id="ARBA00022840"/>
    </source>
</evidence>
<dbReference type="GO" id="GO:0016787">
    <property type="term" value="F:hydrolase activity"/>
    <property type="evidence" value="ECO:0007669"/>
    <property type="project" value="UniProtKB-KW"/>
</dbReference>
<dbReference type="SMART" id="SM00490">
    <property type="entry name" value="HELICc"/>
    <property type="match status" value="1"/>
</dbReference>
<dbReference type="InterPro" id="IPR027417">
    <property type="entry name" value="P-loop_NTPase"/>
</dbReference>
<evidence type="ECO:0000256" key="8">
    <source>
        <dbReference type="PROSITE-ProRule" id="PRU00723"/>
    </source>
</evidence>
<dbReference type="Gene3D" id="1.20.120.1080">
    <property type="match status" value="1"/>
</dbReference>
<evidence type="ECO:0000256" key="4">
    <source>
        <dbReference type="ARBA" id="ARBA00022801"/>
    </source>
</evidence>
<dbReference type="PANTHER" id="PTHR18934:SF221">
    <property type="entry name" value="ATP-DEPENDENT RNA HELICASE DHX34-RELATED"/>
    <property type="match status" value="1"/>
</dbReference>
<keyword evidence="3 8" id="KW-0863">Zinc-finger</keyword>
<dbReference type="CDD" id="cd18791">
    <property type="entry name" value="SF2_C_RHA"/>
    <property type="match status" value="1"/>
</dbReference>
<feature type="zinc finger region" description="C3H1-type" evidence="8">
    <location>
        <begin position="759"/>
        <end position="784"/>
    </location>
</feature>
<dbReference type="PROSITE" id="PS50103">
    <property type="entry name" value="ZF_C3H1"/>
    <property type="match status" value="2"/>
</dbReference>
<dbReference type="OrthoDB" id="66977at2759"/>
<dbReference type="InterPro" id="IPR011545">
    <property type="entry name" value="DEAD/DEAH_box_helicase_dom"/>
</dbReference>
<evidence type="ECO:0000313" key="12">
    <source>
        <dbReference type="EMBL" id="CAB9518542.1"/>
    </source>
</evidence>
<evidence type="ECO:0000259" key="11">
    <source>
        <dbReference type="PROSITE" id="PS51194"/>
    </source>
</evidence>
<feature type="domain" description="Helicase ATP-binding" evidence="10">
    <location>
        <begin position="22"/>
        <end position="192"/>
    </location>
</feature>
<dbReference type="GO" id="GO:0004386">
    <property type="term" value="F:helicase activity"/>
    <property type="evidence" value="ECO:0007669"/>
    <property type="project" value="UniProtKB-KW"/>
</dbReference>
<dbReference type="GO" id="GO:0008270">
    <property type="term" value="F:zinc ion binding"/>
    <property type="evidence" value="ECO:0007669"/>
    <property type="project" value="UniProtKB-KW"/>
</dbReference>
<feature type="domain" description="C3H1-type" evidence="9">
    <location>
        <begin position="759"/>
        <end position="784"/>
    </location>
</feature>
<feature type="domain" description="Helicase C-terminal" evidence="11">
    <location>
        <begin position="259"/>
        <end position="461"/>
    </location>
</feature>
<dbReference type="Proteomes" id="UP001153069">
    <property type="component" value="Unassembled WGS sequence"/>
</dbReference>
<dbReference type="GO" id="GO:0070042">
    <property type="term" value="F:rRNA (uridine-N3-)-methyltransferase activity"/>
    <property type="evidence" value="ECO:0007669"/>
    <property type="project" value="InterPro"/>
</dbReference>
<evidence type="ECO:0000313" key="13">
    <source>
        <dbReference type="Proteomes" id="UP001153069"/>
    </source>
</evidence>
<keyword evidence="2" id="KW-0547">Nucleotide-binding</keyword>
<dbReference type="SUPFAM" id="SSF52540">
    <property type="entry name" value="P-loop containing nucleoside triphosphate hydrolases"/>
    <property type="match status" value="1"/>
</dbReference>
<dbReference type="Pfam" id="PF00270">
    <property type="entry name" value="DEAD"/>
    <property type="match status" value="1"/>
</dbReference>
<comment type="caution">
    <text evidence="12">The sequence shown here is derived from an EMBL/GenBank/DDBJ whole genome shotgun (WGS) entry which is preliminary data.</text>
</comment>
<keyword evidence="1 8" id="KW-0479">Metal-binding</keyword>
<accession>A0A9N8EBW2</accession>
<dbReference type="PROSITE" id="PS51192">
    <property type="entry name" value="HELICASE_ATP_BIND_1"/>
    <property type="match status" value="1"/>
</dbReference>
<proteinExistence type="predicted"/>
<dbReference type="SMART" id="SM00487">
    <property type="entry name" value="DEXDc"/>
    <property type="match status" value="1"/>
</dbReference>
<evidence type="ECO:0000256" key="2">
    <source>
        <dbReference type="ARBA" id="ARBA00022741"/>
    </source>
</evidence>
<organism evidence="12 13">
    <name type="scientific">Seminavis robusta</name>
    <dbReference type="NCBI Taxonomy" id="568900"/>
    <lineage>
        <taxon>Eukaryota</taxon>
        <taxon>Sar</taxon>
        <taxon>Stramenopiles</taxon>
        <taxon>Ochrophyta</taxon>
        <taxon>Bacillariophyta</taxon>
        <taxon>Bacillariophyceae</taxon>
        <taxon>Bacillariophycidae</taxon>
        <taxon>Naviculales</taxon>
        <taxon>Naviculaceae</taxon>
        <taxon>Seminavis</taxon>
    </lineage>
</organism>
<dbReference type="Pfam" id="PF00642">
    <property type="entry name" value="zf-CCCH"/>
    <property type="match status" value="1"/>
</dbReference>
<dbReference type="GO" id="GO:0003723">
    <property type="term" value="F:RNA binding"/>
    <property type="evidence" value="ECO:0007669"/>
    <property type="project" value="TreeGrafter"/>
</dbReference>
<protein>
    <submittedName>
        <fullName evidence="12">Probable ATP-dependent RNA helicase spindle-E</fullName>
    </submittedName>
</protein>
<reference evidence="12" key="1">
    <citation type="submission" date="2020-06" db="EMBL/GenBank/DDBJ databases">
        <authorList>
            <consortium name="Plant Systems Biology data submission"/>
        </authorList>
    </citation>
    <scope>NUCLEOTIDE SEQUENCE</scope>
    <source>
        <strain evidence="12">D6</strain>
    </source>
</reference>
<evidence type="ECO:0000256" key="3">
    <source>
        <dbReference type="ARBA" id="ARBA00022771"/>
    </source>
</evidence>
<dbReference type="EMBL" id="CAICTM010000942">
    <property type="protein sequence ID" value="CAB9518542.1"/>
    <property type="molecule type" value="Genomic_DNA"/>
</dbReference>
<dbReference type="Pfam" id="PF00271">
    <property type="entry name" value="Helicase_C"/>
    <property type="match status" value="1"/>
</dbReference>
<dbReference type="InterPro" id="IPR000571">
    <property type="entry name" value="Znf_CCCH"/>
</dbReference>
<dbReference type="CDD" id="cd17917">
    <property type="entry name" value="DEXHc_RHA-like"/>
    <property type="match status" value="1"/>
</dbReference>
<sequence length="1040" mass="116172">MSTSSSGENATGIPTRIQERLKDCVSHHHVTIVCGKTGCGKSTRVPPYLLDTLGGPILCTQPRRLAVVAVATRVAQERGVALGGQEVGYHVGQSNHSLSSTNLIFTTAGILLEELRANGIAALTKYKAVILDECHERSPEQELCLSMCKLYLLQKQQRKNQQDKIRLVLMSATFDHARYRSYFAGLDTPIDLITLETANQVDAHYERVETLYLEDIVSLMTHDDTMKHSRFLNSMRIDPDEELQGEDGGKSLSLNLLNFVRSLVIQLDREEPISGVFMIFAPTYRHLEQIYDMIHAALSVGMHNTHPWKVGVLHSSMDMEDCLQNMQPPTDSKEWQHNRFRKILLCSAIADSSVTVPGVSCVIDLCRALRVQWTPNNSYVAKTLWASQSICNQRQGRTGRTCPGRCFRLVSKGYFVGRLEPWEEPLLAMSSCRNEVLKLLCSASSASSSTDPVQVLNKCLDPPPPAVVEDAFVYLQSIGACVALGKKRTFVPTKMGDLLAALPFAVEDSQVIVAGAQVGLLHETLALKAIMSHKPNPIVHHFGDQAVNDANILCYYDQAPIGSSESVNMANLSAFLYWDISWNQFRTKASVEQFAVATGAATHTTSELADFATTQVDATKPCGNVWKWCPSLEDKHTQWCRARGINPTSVRGVAELMDTALSVFYVAALEPEWLRAADPTPLWRRFRDWKGRQLNDYVVTKDVLAMVYDFHGEQRLSKVLMALNDGPGRAIGEMSKEDILEVASLPSNKPVQHINRQVKLPPACVHFLEGNCMYGDKCKNSHSPYAQRPMCKFFFKGGCNRGANCVFSHVDAAVPVVVSAEHANLKKDPLTSLAPTMPELYLPDDLFDWFSQRHGGLFLLGDGNFDFTRSLSTLGIGARVASDISATATLIGATVVLPHLDATRLHVSDIATRTIHEKRIDTFHWNFPFTGDEEHDEGNESLVLGTFHSLHEFLRRAVHTRQDLEMFTLSLTLQGDQFSRWNVLKSAMRTRWRLRSWGCFNLDDFPGYKPRRADGKVFPASEIRFYEFNLRRDDLSGNYS</sequence>
<dbReference type="Gene3D" id="3.40.50.300">
    <property type="entry name" value="P-loop containing nucleotide triphosphate hydrolases"/>
    <property type="match status" value="2"/>
</dbReference>
<dbReference type="GO" id="GO:0070475">
    <property type="term" value="P:rRNA base methylation"/>
    <property type="evidence" value="ECO:0007669"/>
    <property type="project" value="InterPro"/>
</dbReference>
<dbReference type="PROSITE" id="PS51194">
    <property type="entry name" value="HELICASE_CTER"/>
    <property type="match status" value="1"/>
</dbReference>
<evidence type="ECO:0000259" key="10">
    <source>
        <dbReference type="PROSITE" id="PS51192"/>
    </source>
</evidence>
<feature type="zinc finger region" description="C3H1-type" evidence="8">
    <location>
        <begin position="785"/>
        <end position="812"/>
    </location>
</feature>
<keyword evidence="7" id="KW-0067">ATP-binding</keyword>
<name>A0A9N8EBW2_9STRA</name>